<gene>
    <name evidence="2" type="ORF">AAF712_014959</name>
</gene>
<protein>
    <recommendedName>
        <fullName evidence="4">F-box domain-containing protein</fullName>
    </recommendedName>
</protein>
<dbReference type="Proteomes" id="UP001437256">
    <property type="component" value="Unassembled WGS sequence"/>
</dbReference>
<evidence type="ECO:0008006" key="4">
    <source>
        <dbReference type="Google" id="ProtNLM"/>
    </source>
</evidence>
<feature type="compositionally biased region" description="Low complexity" evidence="1">
    <location>
        <begin position="28"/>
        <end position="37"/>
    </location>
</feature>
<accession>A0ABR2ZBQ2</accession>
<sequence>MPPSLASRILKKLNRQNSRTQMDTRVASQSTQSSFGSSQMPYDILASIFDFLPEETNQKSTFKLSSAPWTFTRVCRSWRNSALLIPSLWTSIYVNTKELSSRTDDGCIAMLEFVLARTSDRLLDVNILMIAGYSHPGERWQPLLDMLRKESHRWRSFTLFMPAQQDFKSVDDYFALPSLHPLGDAAQTGFSRLESVELHNAHCSVHSALYEALRQSPRLNKVVLLPIDSLSTGLDMPSLPWDQVSYLDISGIHETLPEYQFLSALSQSPNLQTLIARQHQLRANFQRASPLLKIETLHTLEIHLTKRDRYQEGRSFIATYLVLPNLKHLRVRGLHHDVHLRDFTAISRILDQTTGIELDSLAMSDITTEDTHVLNILRHHAVQRITRLEVDGELFGQLFETLADDKELIPNLEWLEARMRYGGEQPMACSAIKLLRSRKAQLRGARVRWFWSKSDNNDAVTQFKELNASSADLAHEQRRMAYQNPNAYFTCIMSESLLVFNSIFTEAENRLPSELTDHGSVEDAIHALTVGKETIPTNDEFHNAMEGAHDLTAGYWEIRLRSSSS</sequence>
<evidence type="ECO:0000256" key="1">
    <source>
        <dbReference type="SAM" id="MobiDB-lite"/>
    </source>
</evidence>
<comment type="caution">
    <text evidence="2">The sequence shown here is derived from an EMBL/GenBank/DDBJ whole genome shotgun (WGS) entry which is preliminary data.</text>
</comment>
<dbReference type="EMBL" id="JBBXMP010000324">
    <property type="protein sequence ID" value="KAL0058379.1"/>
    <property type="molecule type" value="Genomic_DNA"/>
</dbReference>
<keyword evidence="3" id="KW-1185">Reference proteome</keyword>
<feature type="region of interest" description="Disordered" evidence="1">
    <location>
        <begin position="18"/>
        <end position="37"/>
    </location>
</feature>
<dbReference type="Gene3D" id="1.20.1280.50">
    <property type="match status" value="1"/>
</dbReference>
<evidence type="ECO:0000313" key="3">
    <source>
        <dbReference type="Proteomes" id="UP001437256"/>
    </source>
</evidence>
<organism evidence="2 3">
    <name type="scientific">Marasmius tenuissimus</name>
    <dbReference type="NCBI Taxonomy" id="585030"/>
    <lineage>
        <taxon>Eukaryota</taxon>
        <taxon>Fungi</taxon>
        <taxon>Dikarya</taxon>
        <taxon>Basidiomycota</taxon>
        <taxon>Agaricomycotina</taxon>
        <taxon>Agaricomycetes</taxon>
        <taxon>Agaricomycetidae</taxon>
        <taxon>Agaricales</taxon>
        <taxon>Marasmiineae</taxon>
        <taxon>Marasmiaceae</taxon>
        <taxon>Marasmius</taxon>
    </lineage>
</organism>
<reference evidence="2 3" key="1">
    <citation type="submission" date="2024-05" db="EMBL/GenBank/DDBJ databases">
        <title>A draft genome resource for the thread blight pathogen Marasmius tenuissimus strain MS-2.</title>
        <authorList>
            <person name="Yulfo-Soto G.E."/>
            <person name="Baruah I.K."/>
            <person name="Amoako-Attah I."/>
            <person name="Bukari Y."/>
            <person name="Meinhardt L.W."/>
            <person name="Bailey B.A."/>
            <person name="Cohen S.P."/>
        </authorList>
    </citation>
    <scope>NUCLEOTIDE SEQUENCE [LARGE SCALE GENOMIC DNA]</scope>
    <source>
        <strain evidence="2 3">MS-2</strain>
    </source>
</reference>
<evidence type="ECO:0000313" key="2">
    <source>
        <dbReference type="EMBL" id="KAL0058379.1"/>
    </source>
</evidence>
<proteinExistence type="predicted"/>
<feature type="compositionally biased region" description="Polar residues" evidence="1">
    <location>
        <begin position="18"/>
        <end position="27"/>
    </location>
</feature>
<name>A0ABR2ZBQ2_9AGAR</name>